<dbReference type="Proteomes" id="UP000000763">
    <property type="component" value="Chromosome 8"/>
</dbReference>
<evidence type="ECO:0000313" key="2">
    <source>
        <dbReference type="EMBL" id="BAC98542.1"/>
    </source>
</evidence>
<reference evidence="3" key="2">
    <citation type="journal article" date="2008" name="Nucleic Acids Res.">
        <title>The rice annotation project database (RAP-DB): 2008 update.</title>
        <authorList>
            <consortium name="The rice annotation project (RAP)"/>
        </authorList>
    </citation>
    <scope>GENOME REANNOTATION</scope>
    <source>
        <strain evidence="3">cv. Nipponbare</strain>
    </source>
</reference>
<evidence type="ECO:0000313" key="3">
    <source>
        <dbReference type="Proteomes" id="UP000000763"/>
    </source>
</evidence>
<dbReference type="AlphaFoldDB" id="Q6ZG18"/>
<protein>
    <recommendedName>
        <fullName evidence="4">DUF834 domain-containing protein</fullName>
    </recommendedName>
</protein>
<dbReference type="EMBL" id="AP004155">
    <property type="protein sequence ID" value="BAC98542.1"/>
    <property type="molecule type" value="Genomic_DNA"/>
</dbReference>
<gene>
    <name evidence="2" type="primary">OJ1112_D12.21</name>
</gene>
<accession>Q6ZG18</accession>
<feature type="compositionally biased region" description="Low complexity" evidence="1">
    <location>
        <begin position="80"/>
        <end position="93"/>
    </location>
</feature>
<evidence type="ECO:0000256" key="1">
    <source>
        <dbReference type="SAM" id="MobiDB-lite"/>
    </source>
</evidence>
<evidence type="ECO:0008006" key="4">
    <source>
        <dbReference type="Google" id="ProtNLM"/>
    </source>
</evidence>
<organism evidence="2 3">
    <name type="scientific">Oryza sativa subsp. japonica</name>
    <name type="common">Rice</name>
    <dbReference type="NCBI Taxonomy" id="39947"/>
    <lineage>
        <taxon>Eukaryota</taxon>
        <taxon>Viridiplantae</taxon>
        <taxon>Streptophyta</taxon>
        <taxon>Embryophyta</taxon>
        <taxon>Tracheophyta</taxon>
        <taxon>Spermatophyta</taxon>
        <taxon>Magnoliopsida</taxon>
        <taxon>Liliopsida</taxon>
        <taxon>Poales</taxon>
        <taxon>Poaceae</taxon>
        <taxon>BOP clade</taxon>
        <taxon>Oryzoideae</taxon>
        <taxon>Oryzeae</taxon>
        <taxon>Oryzinae</taxon>
        <taxon>Oryza</taxon>
        <taxon>Oryza sativa</taxon>
    </lineage>
</organism>
<feature type="compositionally biased region" description="Low complexity" evidence="1">
    <location>
        <begin position="54"/>
        <end position="63"/>
    </location>
</feature>
<feature type="region of interest" description="Disordered" evidence="1">
    <location>
        <begin position="1"/>
        <end position="99"/>
    </location>
</feature>
<reference evidence="3" key="1">
    <citation type="journal article" date="2005" name="Nature">
        <title>The map-based sequence of the rice genome.</title>
        <authorList>
            <consortium name="International rice genome sequencing project (IRGSP)"/>
            <person name="Matsumoto T."/>
            <person name="Wu J."/>
            <person name="Kanamori H."/>
            <person name="Katayose Y."/>
            <person name="Fujisawa M."/>
            <person name="Namiki N."/>
            <person name="Mizuno H."/>
            <person name="Yamamoto K."/>
            <person name="Antonio B.A."/>
            <person name="Baba T."/>
            <person name="Sakata K."/>
            <person name="Nagamura Y."/>
            <person name="Aoki H."/>
            <person name="Arikawa K."/>
            <person name="Arita K."/>
            <person name="Bito T."/>
            <person name="Chiden Y."/>
            <person name="Fujitsuka N."/>
            <person name="Fukunaka R."/>
            <person name="Hamada M."/>
            <person name="Harada C."/>
            <person name="Hayashi A."/>
            <person name="Hijishita S."/>
            <person name="Honda M."/>
            <person name="Hosokawa S."/>
            <person name="Ichikawa Y."/>
            <person name="Idonuma A."/>
            <person name="Iijima M."/>
            <person name="Ikeda M."/>
            <person name="Ikeno M."/>
            <person name="Ito K."/>
            <person name="Ito S."/>
            <person name="Ito T."/>
            <person name="Ito Y."/>
            <person name="Ito Y."/>
            <person name="Iwabuchi A."/>
            <person name="Kamiya K."/>
            <person name="Karasawa W."/>
            <person name="Kurita K."/>
            <person name="Katagiri S."/>
            <person name="Kikuta A."/>
            <person name="Kobayashi H."/>
            <person name="Kobayashi N."/>
            <person name="Machita K."/>
            <person name="Maehara T."/>
            <person name="Masukawa M."/>
            <person name="Mizubayashi T."/>
            <person name="Mukai Y."/>
            <person name="Nagasaki H."/>
            <person name="Nagata Y."/>
            <person name="Naito S."/>
            <person name="Nakashima M."/>
            <person name="Nakama Y."/>
            <person name="Nakamichi Y."/>
            <person name="Nakamura M."/>
            <person name="Meguro A."/>
            <person name="Negishi M."/>
            <person name="Ohta I."/>
            <person name="Ohta T."/>
            <person name="Okamoto M."/>
            <person name="Ono N."/>
            <person name="Saji S."/>
            <person name="Sakaguchi M."/>
            <person name="Sakai K."/>
            <person name="Shibata M."/>
            <person name="Shimokawa T."/>
            <person name="Song J."/>
            <person name="Takazaki Y."/>
            <person name="Terasawa K."/>
            <person name="Tsugane M."/>
            <person name="Tsuji K."/>
            <person name="Ueda S."/>
            <person name="Waki K."/>
            <person name="Yamagata H."/>
            <person name="Yamamoto M."/>
            <person name="Yamamoto S."/>
            <person name="Yamane H."/>
            <person name="Yoshiki S."/>
            <person name="Yoshihara R."/>
            <person name="Yukawa K."/>
            <person name="Zhong H."/>
            <person name="Yano M."/>
            <person name="Yuan Q."/>
            <person name="Ouyang S."/>
            <person name="Liu J."/>
            <person name="Jones K.M."/>
            <person name="Gansberger K."/>
            <person name="Moffat K."/>
            <person name="Hill J."/>
            <person name="Bera J."/>
            <person name="Fadrosh D."/>
            <person name="Jin S."/>
            <person name="Johri S."/>
            <person name="Kim M."/>
            <person name="Overton L."/>
            <person name="Reardon M."/>
            <person name="Tsitrin T."/>
            <person name="Vuong H."/>
            <person name="Weaver B."/>
            <person name="Ciecko A."/>
            <person name="Tallon L."/>
            <person name="Jackson J."/>
            <person name="Pai G."/>
            <person name="Aken S.V."/>
            <person name="Utterback T."/>
            <person name="Reidmuller S."/>
            <person name="Feldblyum T."/>
            <person name="Hsiao J."/>
            <person name="Zismann V."/>
            <person name="Iobst S."/>
            <person name="de Vazeille A.R."/>
            <person name="Buell C.R."/>
            <person name="Ying K."/>
            <person name="Li Y."/>
            <person name="Lu T."/>
            <person name="Huang Y."/>
            <person name="Zhao Q."/>
            <person name="Feng Q."/>
            <person name="Zhang L."/>
            <person name="Zhu J."/>
            <person name="Weng Q."/>
            <person name="Mu J."/>
            <person name="Lu Y."/>
            <person name="Fan D."/>
            <person name="Liu Y."/>
            <person name="Guan J."/>
            <person name="Zhang Y."/>
            <person name="Yu S."/>
            <person name="Liu X."/>
            <person name="Zhang Y."/>
            <person name="Hong G."/>
            <person name="Han B."/>
            <person name="Choisne N."/>
            <person name="Demange N."/>
            <person name="Orjeda G."/>
            <person name="Samain S."/>
            <person name="Cattolico L."/>
            <person name="Pelletier E."/>
            <person name="Couloux A."/>
            <person name="Segurens B."/>
            <person name="Wincker P."/>
            <person name="D'Hont A."/>
            <person name="Scarpelli C."/>
            <person name="Weissenbach J."/>
            <person name="Salanoubat M."/>
            <person name="Quetier F."/>
            <person name="Yu Y."/>
            <person name="Kim H.R."/>
            <person name="Rambo T."/>
            <person name="Currie J."/>
            <person name="Collura K."/>
            <person name="Luo M."/>
            <person name="Yang T."/>
            <person name="Ammiraju J.S.S."/>
            <person name="Engler F."/>
            <person name="Soderlund C."/>
            <person name="Wing R.A."/>
            <person name="Palmer L.E."/>
            <person name="de la Bastide M."/>
            <person name="Spiegel L."/>
            <person name="Nascimento L."/>
            <person name="Zutavern T."/>
            <person name="O'Shaughnessy A."/>
            <person name="Dike S."/>
            <person name="Dedhia N."/>
            <person name="Preston R."/>
            <person name="Balija V."/>
            <person name="McCombie W.R."/>
            <person name="Chow T."/>
            <person name="Chen H."/>
            <person name="Chung M."/>
            <person name="Chen C."/>
            <person name="Shaw J."/>
            <person name="Wu H."/>
            <person name="Hsiao K."/>
            <person name="Chao Y."/>
            <person name="Chu M."/>
            <person name="Cheng C."/>
            <person name="Hour A."/>
            <person name="Lee P."/>
            <person name="Lin S."/>
            <person name="Lin Y."/>
            <person name="Liou J."/>
            <person name="Liu S."/>
            <person name="Hsing Y."/>
            <person name="Raghuvanshi S."/>
            <person name="Mohanty A."/>
            <person name="Bharti A.K."/>
            <person name="Gaur A."/>
            <person name="Gupta V."/>
            <person name="Kumar D."/>
            <person name="Ravi V."/>
            <person name="Vij S."/>
            <person name="Kapur A."/>
            <person name="Khurana P."/>
            <person name="Khurana P."/>
            <person name="Khurana J.P."/>
            <person name="Tyagi A.K."/>
            <person name="Gaikwad K."/>
            <person name="Singh A."/>
            <person name="Dalal V."/>
            <person name="Srivastava S."/>
            <person name="Dixit A."/>
            <person name="Pal A.K."/>
            <person name="Ghazi I.A."/>
            <person name="Yadav M."/>
            <person name="Pandit A."/>
            <person name="Bhargava A."/>
            <person name="Sureshbabu K."/>
            <person name="Batra K."/>
            <person name="Sharma T.R."/>
            <person name="Mohapatra T."/>
            <person name="Singh N.K."/>
            <person name="Messing J."/>
            <person name="Nelson A.B."/>
            <person name="Fuks G."/>
            <person name="Kavchok S."/>
            <person name="Keizer G."/>
            <person name="Linton E."/>
            <person name="Llaca V."/>
            <person name="Song R."/>
            <person name="Tanyolac B."/>
            <person name="Young S."/>
            <person name="Ho-Il K."/>
            <person name="Hahn J.H."/>
            <person name="Sangsakoo G."/>
            <person name="Vanavichit A."/>
            <person name="de Mattos Luiz.A.T."/>
            <person name="Zimmer P.D."/>
            <person name="Malone G."/>
            <person name="Dellagostin O."/>
            <person name="de Oliveira A.C."/>
            <person name="Bevan M."/>
            <person name="Bancroft I."/>
            <person name="Minx P."/>
            <person name="Cordum H."/>
            <person name="Wilson R."/>
            <person name="Cheng Z."/>
            <person name="Jin W."/>
            <person name="Jiang J."/>
            <person name="Leong S.A."/>
            <person name="Iwama H."/>
            <person name="Gojobori T."/>
            <person name="Itoh T."/>
            <person name="Niimura Y."/>
            <person name="Fujii Y."/>
            <person name="Habara T."/>
            <person name="Sakai H."/>
            <person name="Sato Y."/>
            <person name="Wilson G."/>
            <person name="Kumar K."/>
            <person name="McCouch S."/>
            <person name="Juretic N."/>
            <person name="Hoen D."/>
            <person name="Wright S."/>
            <person name="Bruskiewich R."/>
            <person name="Bureau T."/>
            <person name="Miyao A."/>
            <person name="Hirochika H."/>
            <person name="Nishikawa T."/>
            <person name="Kadowaki K."/>
            <person name="Sugiura M."/>
            <person name="Burr B."/>
            <person name="Sasaki T."/>
        </authorList>
    </citation>
    <scope>NUCLEOTIDE SEQUENCE [LARGE SCALE GENOMIC DNA]</scope>
    <source>
        <strain evidence="3">cv. Nipponbare</strain>
    </source>
</reference>
<name>Q6ZG18_ORYSJ</name>
<proteinExistence type="predicted"/>
<sequence length="99" mass="9501">MCLNTTTAAGSDGDLAGARATGCGFGGHLHVENDETNPMVLTEVPNNDRRRPATRGATAAARLTGGGGAPVAGDDGEGAAGLALGHAHPPAARGGSGDG</sequence>